<dbReference type="AlphaFoldDB" id="A0A7W7WVY5"/>
<organism evidence="1 2">
    <name type="scientific">Saccharothrix violaceirubra</name>
    <dbReference type="NCBI Taxonomy" id="413306"/>
    <lineage>
        <taxon>Bacteria</taxon>
        <taxon>Bacillati</taxon>
        <taxon>Actinomycetota</taxon>
        <taxon>Actinomycetes</taxon>
        <taxon>Pseudonocardiales</taxon>
        <taxon>Pseudonocardiaceae</taxon>
        <taxon>Saccharothrix</taxon>
    </lineage>
</organism>
<comment type="caution">
    <text evidence="1">The sequence shown here is derived from an EMBL/GenBank/DDBJ whole genome shotgun (WGS) entry which is preliminary data.</text>
</comment>
<reference evidence="1 2" key="1">
    <citation type="submission" date="2020-08" db="EMBL/GenBank/DDBJ databases">
        <title>Sequencing the genomes of 1000 actinobacteria strains.</title>
        <authorList>
            <person name="Klenk H.-P."/>
        </authorList>
    </citation>
    <scope>NUCLEOTIDE SEQUENCE [LARGE SCALE GENOMIC DNA]</scope>
    <source>
        <strain evidence="1 2">DSM 45084</strain>
    </source>
</reference>
<evidence type="ECO:0000313" key="1">
    <source>
        <dbReference type="EMBL" id="MBB4965402.1"/>
    </source>
</evidence>
<dbReference type="Pfam" id="PF05488">
    <property type="entry name" value="PAAR_motif"/>
    <property type="match status" value="1"/>
</dbReference>
<dbReference type="Gene3D" id="2.60.200.60">
    <property type="match status" value="1"/>
</dbReference>
<evidence type="ECO:0000313" key="2">
    <source>
        <dbReference type="Proteomes" id="UP000542674"/>
    </source>
</evidence>
<sequence length="105" mass="10561">MPKAARVGDKTSHDGTLAVPSQAALAMKIATVLIEGRPAAVMGCVHVCTQGPHIRLATANVLLPRPGPPPTVFVGGAPAAVVGDRSVCQATIRFGATTVEIGGGR</sequence>
<proteinExistence type="predicted"/>
<accession>A0A7W7WVY5</accession>
<name>A0A7W7WVY5_9PSEU</name>
<dbReference type="InterPro" id="IPR008727">
    <property type="entry name" value="PAAR_motif"/>
</dbReference>
<dbReference type="EMBL" id="JACHJS010000001">
    <property type="protein sequence ID" value="MBB4965402.1"/>
    <property type="molecule type" value="Genomic_DNA"/>
</dbReference>
<dbReference type="RefSeq" id="WP_184668916.1">
    <property type="nucleotide sequence ID" value="NZ_BAABAI010000001.1"/>
</dbReference>
<gene>
    <name evidence="1" type="ORF">F4559_002761</name>
</gene>
<dbReference type="Proteomes" id="UP000542674">
    <property type="component" value="Unassembled WGS sequence"/>
</dbReference>
<keyword evidence="2" id="KW-1185">Reference proteome</keyword>
<protein>
    <submittedName>
        <fullName evidence="1">Putative Zn-binding protein involved in type VI secretion</fullName>
    </submittedName>
</protein>